<evidence type="ECO:0000313" key="2">
    <source>
        <dbReference type="EMBL" id="OGK17008.1"/>
    </source>
</evidence>
<keyword evidence="1" id="KW-0472">Membrane</keyword>
<name>A0A1F7GDQ2_9BACT</name>
<keyword evidence="1" id="KW-0812">Transmembrane</keyword>
<feature type="transmembrane region" description="Helical" evidence="1">
    <location>
        <begin position="12"/>
        <end position="31"/>
    </location>
</feature>
<comment type="caution">
    <text evidence="2">The sequence shown here is derived from an EMBL/GenBank/DDBJ whole genome shotgun (WGS) entry which is preliminary data.</text>
</comment>
<accession>A0A1F7GDQ2</accession>
<reference evidence="2 3" key="1">
    <citation type="journal article" date="2016" name="Nat. Commun.">
        <title>Thousands of microbial genomes shed light on interconnected biogeochemical processes in an aquifer system.</title>
        <authorList>
            <person name="Anantharaman K."/>
            <person name="Brown C.T."/>
            <person name="Hug L.A."/>
            <person name="Sharon I."/>
            <person name="Castelle C.J."/>
            <person name="Probst A.J."/>
            <person name="Thomas B.C."/>
            <person name="Singh A."/>
            <person name="Wilkins M.J."/>
            <person name="Karaoz U."/>
            <person name="Brodie E.L."/>
            <person name="Williams K.H."/>
            <person name="Hubbard S.S."/>
            <person name="Banfield J.F."/>
        </authorList>
    </citation>
    <scope>NUCLEOTIDE SEQUENCE [LARGE SCALE GENOMIC DNA]</scope>
</reference>
<gene>
    <name evidence="2" type="ORF">A2690_02450</name>
</gene>
<evidence type="ECO:0008006" key="4">
    <source>
        <dbReference type="Google" id="ProtNLM"/>
    </source>
</evidence>
<sequence>MRKIEINKKLSLIVLIFSLMTINIIMFARTVSVSDSIVKIEVETQRLKIENQQLKQKLFLLSSLTRIDKVADYLGFTQGPQVLELDPLKYVAVR</sequence>
<keyword evidence="1" id="KW-1133">Transmembrane helix</keyword>
<protein>
    <recommendedName>
        <fullName evidence="4">Cell division protein FtsL</fullName>
    </recommendedName>
</protein>
<evidence type="ECO:0000256" key="1">
    <source>
        <dbReference type="SAM" id="Phobius"/>
    </source>
</evidence>
<dbReference type="EMBL" id="MFZF01000007">
    <property type="protein sequence ID" value="OGK17008.1"/>
    <property type="molecule type" value="Genomic_DNA"/>
</dbReference>
<organism evidence="2 3">
    <name type="scientific">Candidatus Roizmanbacteria bacterium RIFCSPHIGHO2_01_FULL_39_12b</name>
    <dbReference type="NCBI Taxonomy" id="1802030"/>
    <lineage>
        <taxon>Bacteria</taxon>
        <taxon>Candidatus Roizmaniibacteriota</taxon>
    </lineage>
</organism>
<dbReference type="AlphaFoldDB" id="A0A1F7GDQ2"/>
<dbReference type="Proteomes" id="UP000178372">
    <property type="component" value="Unassembled WGS sequence"/>
</dbReference>
<proteinExistence type="predicted"/>
<evidence type="ECO:0000313" key="3">
    <source>
        <dbReference type="Proteomes" id="UP000178372"/>
    </source>
</evidence>